<dbReference type="Proteomes" id="UP000000763">
    <property type="component" value="Chromosome 3"/>
</dbReference>
<dbReference type="Gene3D" id="3.30.70.270">
    <property type="match status" value="1"/>
</dbReference>
<proteinExistence type="predicted"/>
<evidence type="ECO:0000259" key="2">
    <source>
        <dbReference type="PROSITE" id="PS50994"/>
    </source>
</evidence>
<evidence type="ECO:0000313" key="4">
    <source>
        <dbReference type="Proteomes" id="UP000000763"/>
    </source>
</evidence>
<evidence type="ECO:0000313" key="3">
    <source>
        <dbReference type="EMBL" id="AAT76360.1"/>
    </source>
</evidence>
<dbReference type="InterPro" id="IPR036397">
    <property type="entry name" value="RNaseH_sf"/>
</dbReference>
<dbReference type="InterPro" id="IPR005162">
    <property type="entry name" value="Retrotrans_gag_dom"/>
</dbReference>
<dbReference type="SUPFAM" id="SSF56672">
    <property type="entry name" value="DNA/RNA polymerases"/>
    <property type="match status" value="1"/>
</dbReference>
<dbReference type="GO" id="GO:0003676">
    <property type="term" value="F:nucleic acid binding"/>
    <property type="evidence" value="ECO:0007669"/>
    <property type="project" value="InterPro"/>
</dbReference>
<feature type="region of interest" description="Disordered" evidence="1">
    <location>
        <begin position="643"/>
        <end position="670"/>
    </location>
</feature>
<feature type="region of interest" description="Disordered" evidence="1">
    <location>
        <begin position="204"/>
        <end position="234"/>
    </location>
</feature>
<organism evidence="3 4">
    <name type="scientific">Oryza sativa subsp. japonica</name>
    <name type="common">Rice</name>
    <dbReference type="NCBI Taxonomy" id="39947"/>
    <lineage>
        <taxon>Eukaryota</taxon>
        <taxon>Viridiplantae</taxon>
        <taxon>Streptophyta</taxon>
        <taxon>Embryophyta</taxon>
        <taxon>Tracheophyta</taxon>
        <taxon>Spermatophyta</taxon>
        <taxon>Magnoliopsida</taxon>
        <taxon>Liliopsida</taxon>
        <taxon>Poales</taxon>
        <taxon>Poaceae</taxon>
        <taxon>BOP clade</taxon>
        <taxon>Oryzoideae</taxon>
        <taxon>Oryzeae</taxon>
        <taxon>Oryzinae</taxon>
        <taxon>Oryza</taxon>
        <taxon>Oryza sativa</taxon>
    </lineage>
</organism>
<dbReference type="PANTHER" id="PTHR48475">
    <property type="entry name" value="RIBONUCLEASE H"/>
    <property type="match status" value="1"/>
</dbReference>
<protein>
    <submittedName>
        <fullName evidence="3">Polyprotein</fullName>
    </submittedName>
</protein>
<dbReference type="PANTHER" id="PTHR48475:SF2">
    <property type="entry name" value="RIBONUCLEASE H"/>
    <property type="match status" value="1"/>
</dbReference>
<feature type="domain" description="Integrase catalytic" evidence="2">
    <location>
        <begin position="1193"/>
        <end position="1359"/>
    </location>
</feature>
<dbReference type="InterPro" id="IPR002156">
    <property type="entry name" value="RNaseH_domain"/>
</dbReference>
<reference evidence="4" key="2">
    <citation type="journal article" date="2008" name="Nucleic Acids Res.">
        <title>The rice annotation project database (RAP-DB): 2008 update.</title>
        <authorList>
            <consortium name="The rice annotation project (RAP)"/>
        </authorList>
    </citation>
    <scope>GENOME REANNOTATION</scope>
    <source>
        <strain evidence="4">cv. Nipponbare</strain>
    </source>
</reference>
<dbReference type="CDD" id="cd09279">
    <property type="entry name" value="RNase_HI_like"/>
    <property type="match status" value="1"/>
</dbReference>
<dbReference type="InterPro" id="IPR041577">
    <property type="entry name" value="RT_RNaseH_2"/>
</dbReference>
<dbReference type="InterPro" id="IPR043502">
    <property type="entry name" value="DNA/RNA_pol_sf"/>
</dbReference>
<dbReference type="SUPFAM" id="SSF53098">
    <property type="entry name" value="Ribonuclease H-like"/>
    <property type="match status" value="2"/>
</dbReference>
<dbReference type="Gene3D" id="3.10.10.10">
    <property type="entry name" value="HIV Type 1 Reverse Transcriptase, subunit A, domain 1"/>
    <property type="match status" value="1"/>
</dbReference>
<evidence type="ECO:0000256" key="1">
    <source>
        <dbReference type="SAM" id="MobiDB-lite"/>
    </source>
</evidence>
<dbReference type="EMBL" id="AC147962">
    <property type="protein sequence ID" value="AAT76360.1"/>
    <property type="molecule type" value="Genomic_DNA"/>
</dbReference>
<sequence>MGFISGIDNFVFPPEKAFRFGSFDFITNDFGKISLLDSDSNQSGRGQISTPFGIPNSAEIYPKIISTELASNHSGEIQSTPTRSDQDDGAYPPILMKLPDDLAAVFTTRASSPRRSRRDPASAPIQPSSREVGVILQPLGTVSTEQLDGYLSSPDIDSRPTEIIEYDDFGYRYDCRNLDDFDEDFEDNYTPLYFGIFMADNETEEQRKAQEAEEQRVQQEAERRRLEEERQAQERERLQPITLLDTLLKEDALNQANHIVNILNQTKTMIAASVLVNSASVRTRPVDLRDTINQRRAARGYVPHHSPDRYDDDVDGVAAFTSDLRRVDWPAGFKPTGIEKYDGTTNPESRLTVYGLTIRAAGGDSKAMANYLHVALADSARSWLHGLPRGTIGSWAELRDHFIANFQGTFERPGTQFDLYNVFRTKDCFVYKQFAEQYAKNARKTSDGDQSTSKKKDDEDDAPTSFQDHHKELNHIFGGPLAYESKRKQKLTEREINVVQPNTPQYLRWSETTIKFDRSDHPNRVVHPGRALNILFTKTLDDIQIPRMELKPSNAPFHGVIPGLSATPLGQITLPVTFGTQENFRTENICFEVADFDTAYHAILGRPAIAKFMAVPHYTYMMMKMPGPRGVISLRSDIKQAVTSSEGEVPATKMPKSGESDAKTKKIPLYPSDPTKTAEDVIKDELTKLLAAGFIKEVLHPDWLANPVLVQKKTGQWRMCVDYTDLNKSCPKDPIGLPRIDQIGRNVEAYVDDVVVKTKQKDDLIMDLEETFASIHAFRMKLNPENRFVSRLGERGMPFFKLLKKTDNFQWGPEAQKAFEDFKKLLTTPPVLASPHPQEPLLLYVSATSQVVSTVLVVEREEEGHSVTVVTSFPLGDIRHNRKANGRIAKWALEFMSLDISFKPRTSIKSQALADFIAEWTECQEDTPAEKMEYWTMHFERSKRLSGTGAGVVLISPTRERLSYVLWIHFSASHNVAEYEALLHGLRIAISLGIRRLIVRGDSQLVVNQVMKEWSCLDDNMTAYRQEVRKLEDRFDGLELTHVLRHNNEAADRLANFGSKREAAPSDVFIEHLYEPTVPRKEIIEATNTQGVSMIEADWREPLIRFLTKQELPQDKDEAEQISKHSRLYVLHETELYKKSICGNHAAARTIVGKAYRQGFFWPTAVSDADKIVRTCEGCQFFARQTHLPAQELQTIPLSWSFAVWGLDMVGPFKKAVGSYTHLFVAVDKFSKWIEAKPVITITANKARDFFVNIVHRFGIPNQIITDNGTQFTGGVFKDFCEDFGIKICYASVRHPMSNGQVERANGMVLQGIKARVFDRLHPYAGKWVEQLPSVLWSLRTTPSRAMGQSPFFLVYGVEAMLPSEVEFESLQFRNYREERYGEDRVDDLNRLEEAREAALIQSARYLQGMRRYHNRNVRSRTFLVGDLILRKIQTTRDRHKLSPLWEGSFIISEVTRPGSYQLKREDGTHIDNS</sequence>
<dbReference type="Gene3D" id="1.10.340.70">
    <property type="match status" value="1"/>
</dbReference>
<dbReference type="Pfam" id="PF13456">
    <property type="entry name" value="RVT_3"/>
    <property type="match status" value="1"/>
</dbReference>
<dbReference type="Pfam" id="PF03732">
    <property type="entry name" value="Retrotrans_gag"/>
    <property type="match status" value="1"/>
</dbReference>
<name>Q6F2F8_ORYSJ</name>
<dbReference type="Gene3D" id="3.30.420.10">
    <property type="entry name" value="Ribonuclease H-like superfamily/Ribonuclease H"/>
    <property type="match status" value="2"/>
</dbReference>
<dbReference type="InterPro" id="IPR043128">
    <property type="entry name" value="Rev_trsase/Diguanyl_cyclase"/>
</dbReference>
<dbReference type="GO" id="GO:0015074">
    <property type="term" value="P:DNA integration"/>
    <property type="evidence" value="ECO:0007669"/>
    <property type="project" value="InterPro"/>
</dbReference>
<dbReference type="GO" id="GO:0004523">
    <property type="term" value="F:RNA-DNA hybrid ribonuclease activity"/>
    <property type="evidence" value="ECO:0007669"/>
    <property type="project" value="InterPro"/>
</dbReference>
<dbReference type="PROSITE" id="PS50994">
    <property type="entry name" value="INTEGRASE"/>
    <property type="match status" value="1"/>
</dbReference>
<feature type="region of interest" description="Disordered" evidence="1">
    <location>
        <begin position="109"/>
        <end position="129"/>
    </location>
</feature>
<gene>
    <name evidence="3" type="primary">OSJNBa0083K01.28</name>
</gene>
<dbReference type="Pfam" id="PF17919">
    <property type="entry name" value="RT_RNaseH_2"/>
    <property type="match status" value="1"/>
</dbReference>
<reference evidence="4" key="1">
    <citation type="journal article" date="2005" name="Nature">
        <title>The map-based sequence of the rice genome.</title>
        <authorList>
            <consortium name="International rice genome sequencing project (IRGSP)"/>
            <person name="Matsumoto T."/>
            <person name="Wu J."/>
            <person name="Kanamori H."/>
            <person name="Katayose Y."/>
            <person name="Fujisawa M."/>
            <person name="Namiki N."/>
            <person name="Mizuno H."/>
            <person name="Yamamoto K."/>
            <person name="Antonio B.A."/>
            <person name="Baba T."/>
            <person name="Sakata K."/>
            <person name="Nagamura Y."/>
            <person name="Aoki H."/>
            <person name="Arikawa K."/>
            <person name="Arita K."/>
            <person name="Bito T."/>
            <person name="Chiden Y."/>
            <person name="Fujitsuka N."/>
            <person name="Fukunaka R."/>
            <person name="Hamada M."/>
            <person name="Harada C."/>
            <person name="Hayashi A."/>
            <person name="Hijishita S."/>
            <person name="Honda M."/>
            <person name="Hosokawa S."/>
            <person name="Ichikawa Y."/>
            <person name="Idonuma A."/>
            <person name="Iijima M."/>
            <person name="Ikeda M."/>
            <person name="Ikeno M."/>
            <person name="Ito K."/>
            <person name="Ito S."/>
            <person name="Ito T."/>
            <person name="Ito Y."/>
            <person name="Ito Y."/>
            <person name="Iwabuchi A."/>
            <person name="Kamiya K."/>
            <person name="Karasawa W."/>
            <person name="Kurita K."/>
            <person name="Katagiri S."/>
            <person name="Kikuta A."/>
            <person name="Kobayashi H."/>
            <person name="Kobayashi N."/>
            <person name="Machita K."/>
            <person name="Maehara T."/>
            <person name="Masukawa M."/>
            <person name="Mizubayashi T."/>
            <person name="Mukai Y."/>
            <person name="Nagasaki H."/>
            <person name="Nagata Y."/>
            <person name="Naito S."/>
            <person name="Nakashima M."/>
            <person name="Nakama Y."/>
            <person name="Nakamichi Y."/>
            <person name="Nakamura M."/>
            <person name="Meguro A."/>
            <person name="Negishi M."/>
            <person name="Ohta I."/>
            <person name="Ohta T."/>
            <person name="Okamoto M."/>
            <person name="Ono N."/>
            <person name="Saji S."/>
            <person name="Sakaguchi M."/>
            <person name="Sakai K."/>
            <person name="Shibata M."/>
            <person name="Shimokawa T."/>
            <person name="Song J."/>
            <person name="Takazaki Y."/>
            <person name="Terasawa K."/>
            <person name="Tsugane M."/>
            <person name="Tsuji K."/>
            <person name="Ueda S."/>
            <person name="Waki K."/>
            <person name="Yamagata H."/>
            <person name="Yamamoto M."/>
            <person name="Yamamoto S."/>
            <person name="Yamane H."/>
            <person name="Yoshiki S."/>
            <person name="Yoshihara R."/>
            <person name="Yukawa K."/>
            <person name="Zhong H."/>
            <person name="Yano M."/>
            <person name="Yuan Q."/>
            <person name="Ouyang S."/>
            <person name="Liu J."/>
            <person name="Jones K.M."/>
            <person name="Gansberger K."/>
            <person name="Moffat K."/>
            <person name="Hill J."/>
            <person name="Bera J."/>
            <person name="Fadrosh D."/>
            <person name="Jin S."/>
            <person name="Johri S."/>
            <person name="Kim M."/>
            <person name="Overton L."/>
            <person name="Reardon M."/>
            <person name="Tsitrin T."/>
            <person name="Vuong H."/>
            <person name="Weaver B."/>
            <person name="Ciecko A."/>
            <person name="Tallon L."/>
            <person name="Jackson J."/>
            <person name="Pai G."/>
            <person name="Aken S.V."/>
            <person name="Utterback T."/>
            <person name="Reidmuller S."/>
            <person name="Feldblyum T."/>
            <person name="Hsiao J."/>
            <person name="Zismann V."/>
            <person name="Iobst S."/>
            <person name="de Vazeille A.R."/>
            <person name="Buell C.R."/>
            <person name="Ying K."/>
            <person name="Li Y."/>
            <person name="Lu T."/>
            <person name="Huang Y."/>
            <person name="Zhao Q."/>
            <person name="Feng Q."/>
            <person name="Zhang L."/>
            <person name="Zhu J."/>
            <person name="Weng Q."/>
            <person name="Mu J."/>
            <person name="Lu Y."/>
            <person name="Fan D."/>
            <person name="Liu Y."/>
            <person name="Guan J."/>
            <person name="Zhang Y."/>
            <person name="Yu S."/>
            <person name="Liu X."/>
            <person name="Zhang Y."/>
            <person name="Hong G."/>
            <person name="Han B."/>
            <person name="Choisne N."/>
            <person name="Demange N."/>
            <person name="Orjeda G."/>
            <person name="Samain S."/>
            <person name="Cattolico L."/>
            <person name="Pelletier E."/>
            <person name="Couloux A."/>
            <person name="Segurens B."/>
            <person name="Wincker P."/>
            <person name="D'Hont A."/>
            <person name="Scarpelli C."/>
            <person name="Weissenbach J."/>
            <person name="Salanoubat M."/>
            <person name="Quetier F."/>
            <person name="Yu Y."/>
            <person name="Kim H.R."/>
            <person name="Rambo T."/>
            <person name="Currie J."/>
            <person name="Collura K."/>
            <person name="Luo M."/>
            <person name="Yang T."/>
            <person name="Ammiraju J.S.S."/>
            <person name="Engler F."/>
            <person name="Soderlund C."/>
            <person name="Wing R.A."/>
            <person name="Palmer L.E."/>
            <person name="de la Bastide M."/>
            <person name="Spiegel L."/>
            <person name="Nascimento L."/>
            <person name="Zutavern T."/>
            <person name="O'Shaughnessy A."/>
            <person name="Dike S."/>
            <person name="Dedhia N."/>
            <person name="Preston R."/>
            <person name="Balija V."/>
            <person name="McCombie W.R."/>
            <person name="Chow T."/>
            <person name="Chen H."/>
            <person name="Chung M."/>
            <person name="Chen C."/>
            <person name="Shaw J."/>
            <person name="Wu H."/>
            <person name="Hsiao K."/>
            <person name="Chao Y."/>
            <person name="Chu M."/>
            <person name="Cheng C."/>
            <person name="Hour A."/>
            <person name="Lee P."/>
            <person name="Lin S."/>
            <person name="Lin Y."/>
            <person name="Liou J."/>
            <person name="Liu S."/>
            <person name="Hsing Y."/>
            <person name="Raghuvanshi S."/>
            <person name="Mohanty A."/>
            <person name="Bharti A.K."/>
            <person name="Gaur A."/>
            <person name="Gupta V."/>
            <person name="Kumar D."/>
            <person name="Ravi V."/>
            <person name="Vij S."/>
            <person name="Kapur A."/>
            <person name="Khurana P."/>
            <person name="Khurana P."/>
            <person name="Khurana J.P."/>
            <person name="Tyagi A.K."/>
            <person name="Gaikwad K."/>
            <person name="Singh A."/>
            <person name="Dalal V."/>
            <person name="Srivastava S."/>
            <person name="Dixit A."/>
            <person name="Pal A.K."/>
            <person name="Ghazi I.A."/>
            <person name="Yadav M."/>
            <person name="Pandit A."/>
            <person name="Bhargava A."/>
            <person name="Sureshbabu K."/>
            <person name="Batra K."/>
            <person name="Sharma T.R."/>
            <person name="Mohapatra T."/>
            <person name="Singh N.K."/>
            <person name="Messing J."/>
            <person name="Nelson A.B."/>
            <person name="Fuks G."/>
            <person name="Kavchok S."/>
            <person name="Keizer G."/>
            <person name="Linton E."/>
            <person name="Llaca V."/>
            <person name="Song R."/>
            <person name="Tanyolac B."/>
            <person name="Young S."/>
            <person name="Ho-Il K."/>
            <person name="Hahn J.H."/>
            <person name="Sangsakoo G."/>
            <person name="Vanavichit A."/>
            <person name="de Mattos Luiz.A.T."/>
            <person name="Zimmer P.D."/>
            <person name="Malone G."/>
            <person name="Dellagostin O."/>
            <person name="de Oliveira A.C."/>
            <person name="Bevan M."/>
            <person name="Bancroft I."/>
            <person name="Minx P."/>
            <person name="Cordum H."/>
            <person name="Wilson R."/>
            <person name="Cheng Z."/>
            <person name="Jin W."/>
            <person name="Jiang J."/>
            <person name="Leong S.A."/>
            <person name="Iwama H."/>
            <person name="Gojobori T."/>
            <person name="Itoh T."/>
            <person name="Niimura Y."/>
            <person name="Fujii Y."/>
            <person name="Habara T."/>
            <person name="Sakai H."/>
            <person name="Sato Y."/>
            <person name="Wilson G."/>
            <person name="Kumar K."/>
            <person name="McCouch S."/>
            <person name="Juretic N."/>
            <person name="Hoen D."/>
            <person name="Wright S."/>
            <person name="Bruskiewich R."/>
            <person name="Bureau T."/>
            <person name="Miyao A."/>
            <person name="Hirochika H."/>
            <person name="Nishikawa T."/>
            <person name="Kadowaki K."/>
            <person name="Sugiura M."/>
            <person name="Burr B."/>
            <person name="Sasaki T."/>
        </authorList>
    </citation>
    <scope>NUCLEOTIDE SEQUENCE [LARGE SCALE GENOMIC DNA]</scope>
    <source>
        <strain evidence="4">cv. Nipponbare</strain>
    </source>
</reference>
<accession>Q6F2F8</accession>
<feature type="region of interest" description="Disordered" evidence="1">
    <location>
        <begin position="441"/>
        <end position="468"/>
    </location>
</feature>
<dbReference type="Pfam" id="PF00665">
    <property type="entry name" value="rve"/>
    <property type="match status" value="1"/>
</dbReference>
<dbReference type="InterPro" id="IPR012337">
    <property type="entry name" value="RNaseH-like_sf"/>
</dbReference>
<dbReference type="InterPro" id="IPR001584">
    <property type="entry name" value="Integrase_cat-core"/>
</dbReference>
<feature type="compositionally biased region" description="Basic and acidic residues" evidence="1">
    <location>
        <begin position="444"/>
        <end position="457"/>
    </location>
</feature>